<reference evidence="4 5" key="1">
    <citation type="submission" date="2021-06" db="EMBL/GenBank/DDBJ databases">
        <authorList>
            <person name="Sun Q."/>
            <person name="Li D."/>
        </authorList>
    </citation>
    <scope>NUCLEOTIDE SEQUENCE [LARGE SCALE GENOMIC DNA]</scope>
    <source>
        <strain evidence="4 5">N19</strain>
    </source>
</reference>
<dbReference type="PANTHER" id="PTHR43278">
    <property type="entry name" value="NAD(P)H-DEPENDENT FMN-CONTAINING OXIDOREDUCTASE YWQN-RELATED"/>
    <property type="match status" value="1"/>
</dbReference>
<gene>
    <name evidence="4" type="ORF">KQI20_09920</name>
</gene>
<dbReference type="EMBL" id="JAHLOQ010000028">
    <property type="protein sequence ID" value="MBU5336754.1"/>
    <property type="molecule type" value="Genomic_DNA"/>
</dbReference>
<comment type="caution">
    <text evidence="4">The sequence shown here is derived from an EMBL/GenBank/DDBJ whole genome shotgun (WGS) entry which is preliminary data.</text>
</comment>
<dbReference type="PANTHER" id="PTHR43278:SF4">
    <property type="entry name" value="NAD(P)H-DEPENDENT FMN-CONTAINING OXIDOREDUCTASE YWQN-RELATED"/>
    <property type="match status" value="1"/>
</dbReference>
<protein>
    <submittedName>
        <fullName evidence="4">Flavodoxin family protein</fullName>
    </submittedName>
</protein>
<evidence type="ECO:0000259" key="3">
    <source>
        <dbReference type="Pfam" id="PF03358"/>
    </source>
</evidence>
<evidence type="ECO:0000256" key="1">
    <source>
        <dbReference type="ARBA" id="ARBA00022630"/>
    </source>
</evidence>
<name>A0ABS6DYA0_9FIRM</name>
<dbReference type="InterPro" id="IPR051796">
    <property type="entry name" value="ISF_SsuE-like"/>
</dbReference>
<dbReference type="InterPro" id="IPR005025">
    <property type="entry name" value="FMN_Rdtase-like_dom"/>
</dbReference>
<dbReference type="RefSeq" id="WP_216570462.1">
    <property type="nucleotide sequence ID" value="NZ_JAHLOQ010000028.1"/>
</dbReference>
<sequence>MKVLLINGSPKKAGCTFTALNEVAKSLNEEGIETEIFQVGAKPIAGCIGCGSCRKTGKCVFDDVVNECMPKAKEADAIIIGSPVHYASASGAITSFMDRLFYSSGGALQYKLGAAIASARRAGTTATLDQLTKYFTISNMPVISSCYWNMVHGNTPEEVVQDLEGMQVMRTLGKNMAWMLKCVESGKKSGVQMPITEERVHTNFIR</sequence>
<dbReference type="Proteomes" id="UP001196301">
    <property type="component" value="Unassembled WGS sequence"/>
</dbReference>
<dbReference type="Pfam" id="PF03358">
    <property type="entry name" value="FMN_red"/>
    <property type="match status" value="1"/>
</dbReference>
<proteinExistence type="predicted"/>
<keyword evidence="1" id="KW-0285">Flavoprotein</keyword>
<organism evidence="4 5">
    <name type="scientific">Intestinibacter bartlettii</name>
    <dbReference type="NCBI Taxonomy" id="261299"/>
    <lineage>
        <taxon>Bacteria</taxon>
        <taxon>Bacillati</taxon>
        <taxon>Bacillota</taxon>
        <taxon>Clostridia</taxon>
        <taxon>Peptostreptococcales</taxon>
        <taxon>Peptostreptococcaceae</taxon>
        <taxon>Intestinibacter</taxon>
    </lineage>
</organism>
<keyword evidence="5" id="KW-1185">Reference proteome</keyword>
<evidence type="ECO:0000313" key="5">
    <source>
        <dbReference type="Proteomes" id="UP001196301"/>
    </source>
</evidence>
<feature type="domain" description="NADPH-dependent FMN reductase-like" evidence="3">
    <location>
        <begin position="1"/>
        <end position="153"/>
    </location>
</feature>
<evidence type="ECO:0000256" key="2">
    <source>
        <dbReference type="ARBA" id="ARBA00022643"/>
    </source>
</evidence>
<keyword evidence="2" id="KW-0288">FMN</keyword>
<evidence type="ECO:0000313" key="4">
    <source>
        <dbReference type="EMBL" id="MBU5336754.1"/>
    </source>
</evidence>
<accession>A0ABS6DYA0</accession>